<dbReference type="GeneID" id="76995582"/>
<evidence type="ECO:0000313" key="2">
    <source>
        <dbReference type="EMBL" id="MCY9609262.1"/>
    </source>
</evidence>
<sequence length="560" mass="62402">MRWKRWSTVCLAAVMTLSLVLTACSGSGGNASGTNDGGQASKSIVTPKGTYPIVEEKVTLKVMVPSEALVENFETNEFTKWYEEKTNVHVEWIVVPQQSASEKLNLMLASGDYPDVIMRFGVTPAQQMIYGNQGVFLPLNDLIEQYGDNFKKVLDSNTGMSTAITAPDGNIYALPSINDCYHCSMAQKMWIYKPWLDKLGLDVPTTTDELYTVLKAFKEKDPNGNGKADEVPLTGAPRGSGWYSSIDAFLMNSFVLNPVFSPSRSHMYVEDGRIQVAFDKPGWRDGLAYMNKLYKDGLIDPQIFTQDSDQLLKLGEASGDPIVGAAFGGHQGVFTQIAGESGRWLDYVTVPPLKGPNGVQYAAYDPFGYSVGSYLITKNAKHPDVAFRWADGFYDEEVSLRTTIGRPGEEWREAKEGEIGINGKPAKWAKLKEYGQIQNVHWEQTAPTNRSNELRLSSAVPDNGEPSLEVILYNETKNNYDPYKPSADMAVPQLFFTDEQAAELSDLSKTINDYVDEMMARFVIGDADLEKDWDIYLQTLEGMNLPRFLEIYQTAYDSKK</sequence>
<dbReference type="InterPro" id="IPR050490">
    <property type="entry name" value="Bact_solute-bd_prot1"/>
</dbReference>
<evidence type="ECO:0000313" key="3">
    <source>
        <dbReference type="EMBL" id="QDM43153.1"/>
    </source>
</evidence>
<evidence type="ECO:0000313" key="4">
    <source>
        <dbReference type="Proteomes" id="UP000315377"/>
    </source>
</evidence>
<evidence type="ECO:0000313" key="5">
    <source>
        <dbReference type="Proteomes" id="UP001209276"/>
    </source>
</evidence>
<keyword evidence="5" id="KW-1185">Reference proteome</keyword>
<organism evidence="3 4">
    <name type="scientific">Paenibacillus thiaminolyticus</name>
    <name type="common">Bacillus thiaminolyticus</name>
    <dbReference type="NCBI Taxonomy" id="49283"/>
    <lineage>
        <taxon>Bacteria</taxon>
        <taxon>Bacillati</taxon>
        <taxon>Bacillota</taxon>
        <taxon>Bacilli</taxon>
        <taxon>Bacillales</taxon>
        <taxon>Paenibacillaceae</taxon>
        <taxon>Paenibacillus</taxon>
    </lineage>
</organism>
<dbReference type="Proteomes" id="UP000315377">
    <property type="component" value="Chromosome"/>
</dbReference>
<dbReference type="Pfam" id="PF01547">
    <property type="entry name" value="SBP_bac_1"/>
    <property type="match status" value="1"/>
</dbReference>
<dbReference type="RefSeq" id="WP_087442518.1">
    <property type="nucleotide sequence ID" value="NZ_CABMNB010000025.1"/>
</dbReference>
<proteinExistence type="predicted"/>
<dbReference type="EMBL" id="JAMDMM010000037">
    <property type="protein sequence ID" value="MCY9609262.1"/>
    <property type="molecule type" value="Genomic_DNA"/>
</dbReference>
<feature type="signal peptide" evidence="1">
    <location>
        <begin position="1"/>
        <end position="23"/>
    </location>
</feature>
<protein>
    <submittedName>
        <fullName evidence="2">ABC transporter substrate-binding protein</fullName>
    </submittedName>
    <submittedName>
        <fullName evidence="3">Extracellular solute-binding protein</fullName>
    </submittedName>
</protein>
<dbReference type="PROSITE" id="PS51257">
    <property type="entry name" value="PROKAR_LIPOPROTEIN"/>
    <property type="match status" value="1"/>
</dbReference>
<name>A0AAP9DRZ2_PANTH</name>
<keyword evidence="1" id="KW-0732">Signal</keyword>
<evidence type="ECO:0000256" key="1">
    <source>
        <dbReference type="SAM" id="SignalP"/>
    </source>
</evidence>
<dbReference type="PANTHER" id="PTHR43649">
    <property type="entry name" value="ARABINOSE-BINDING PROTEIN-RELATED"/>
    <property type="match status" value="1"/>
</dbReference>
<dbReference type="Proteomes" id="UP001209276">
    <property type="component" value="Unassembled WGS sequence"/>
</dbReference>
<reference evidence="3 4" key="1">
    <citation type="submission" date="2019-07" db="EMBL/GenBank/DDBJ databases">
        <title>Paenibacillus thiaminolyticus NRRL B-4156.</title>
        <authorList>
            <person name="Hehnly C."/>
            <person name="Zhang L."/>
        </authorList>
    </citation>
    <scope>NUCLEOTIDE SEQUENCE [LARGE SCALE GENOMIC DNA]</scope>
    <source>
        <strain evidence="3 4">NRRL B-4156</strain>
    </source>
</reference>
<dbReference type="InterPro" id="IPR006059">
    <property type="entry name" value="SBP"/>
</dbReference>
<feature type="chain" id="PRO_5043022388" evidence="1">
    <location>
        <begin position="24"/>
        <end position="560"/>
    </location>
</feature>
<reference evidence="2 5" key="2">
    <citation type="submission" date="2022-05" db="EMBL/GenBank/DDBJ databases">
        <title>Genome Sequencing of Bee-Associated Microbes.</title>
        <authorList>
            <person name="Dunlap C."/>
        </authorList>
    </citation>
    <scope>NUCLEOTIDE SEQUENCE [LARGE SCALE GENOMIC DNA]</scope>
    <source>
        <strain evidence="2 5">NRRL B-14613</strain>
    </source>
</reference>
<dbReference type="AlphaFoldDB" id="A0AAP9DRZ2"/>
<dbReference type="Gene3D" id="3.40.190.10">
    <property type="entry name" value="Periplasmic binding protein-like II"/>
    <property type="match status" value="2"/>
</dbReference>
<dbReference type="CDD" id="cd13581">
    <property type="entry name" value="PBP2_AlgQ_like_2"/>
    <property type="match status" value="1"/>
</dbReference>
<dbReference type="PANTHER" id="PTHR43649:SF12">
    <property type="entry name" value="DIACETYLCHITOBIOSE BINDING PROTEIN DASA"/>
    <property type="match status" value="1"/>
</dbReference>
<gene>
    <name evidence="3" type="ORF">FLT43_06270</name>
    <name evidence="2" type="ORF">M5W83_19120</name>
</gene>
<dbReference type="EMBL" id="CP041405">
    <property type="protein sequence ID" value="QDM43153.1"/>
    <property type="molecule type" value="Genomic_DNA"/>
</dbReference>
<accession>A0AAP9DRZ2</accession>
<dbReference type="SUPFAM" id="SSF53850">
    <property type="entry name" value="Periplasmic binding protein-like II"/>
    <property type="match status" value="1"/>
</dbReference>